<comment type="caution">
    <text evidence="2">The sequence shown here is derived from an EMBL/GenBank/DDBJ whole genome shotgun (WGS) entry which is preliminary data.</text>
</comment>
<evidence type="ECO:0000313" key="2">
    <source>
        <dbReference type="EMBL" id="GFP39129.1"/>
    </source>
</evidence>
<evidence type="ECO:0000313" key="4">
    <source>
        <dbReference type="Proteomes" id="UP000569018"/>
    </source>
</evidence>
<gene>
    <name evidence="1" type="ORF">HKBW3S44_00842</name>
    <name evidence="2" type="ORF">HKBW3S47_00829</name>
</gene>
<accession>A0A6V8Q2W8</accession>
<dbReference type="EMBL" id="BLSC01000055">
    <property type="protein sequence ID" value="GFP37162.1"/>
    <property type="molecule type" value="Genomic_DNA"/>
</dbReference>
<dbReference type="Proteomes" id="UP000569018">
    <property type="component" value="Unassembled WGS sequence"/>
</dbReference>
<reference evidence="3 4" key="1">
    <citation type="journal article" date="2020" name="Front. Microbiol.">
        <title>Single-cell genomics of novel Actinobacteria with the Wood-Ljungdahl pathway discovered in a serpentinizing system.</title>
        <authorList>
            <person name="Merino N."/>
            <person name="Kawai M."/>
            <person name="Boyd E.S."/>
            <person name="Colman D.R."/>
            <person name="McGlynn S.E."/>
            <person name="Nealson K.H."/>
            <person name="Kurokawa K."/>
            <person name="Hongoh Y."/>
        </authorList>
    </citation>
    <scope>NUCLEOTIDE SEQUENCE [LARGE SCALE GENOMIC DNA]</scope>
    <source>
        <strain evidence="1 3">S44</strain>
        <strain evidence="2 4">S47</strain>
    </source>
</reference>
<sequence length="78" mass="8422">MLDIGHLSPESCILLRNTIADICFLVLNSGCVGGIVTAPPGGEPPKKRNAKFLSFVVASSLTRGLEFVIIMIFKNFSR</sequence>
<protein>
    <submittedName>
        <fullName evidence="2">Uncharacterized protein</fullName>
    </submittedName>
</protein>
<dbReference type="Proteomes" id="UP000561271">
    <property type="component" value="Unassembled WGS sequence"/>
</dbReference>
<evidence type="ECO:0000313" key="1">
    <source>
        <dbReference type="EMBL" id="GFP37162.1"/>
    </source>
</evidence>
<evidence type="ECO:0000313" key="3">
    <source>
        <dbReference type="Proteomes" id="UP000561271"/>
    </source>
</evidence>
<dbReference type="EMBL" id="BLSD01000032">
    <property type="protein sequence ID" value="GFP39129.1"/>
    <property type="molecule type" value="Genomic_DNA"/>
</dbReference>
<name>A0A6V8Q2W8_9ACTN</name>
<dbReference type="AlphaFoldDB" id="A0A6V8Q2W8"/>
<proteinExistence type="predicted"/>
<organism evidence="2 4">
    <name type="scientific">Candidatus Hakubella thermalkaliphila</name>
    <dbReference type="NCBI Taxonomy" id="2754717"/>
    <lineage>
        <taxon>Bacteria</taxon>
        <taxon>Bacillati</taxon>
        <taxon>Actinomycetota</taxon>
        <taxon>Actinomycetota incertae sedis</taxon>
        <taxon>Candidatus Hakubellales</taxon>
        <taxon>Candidatus Hakubellaceae</taxon>
        <taxon>Candidatus Hakubella</taxon>
    </lineage>
</organism>